<dbReference type="EMBL" id="MEHA01000039">
    <property type="protein sequence ID" value="ODR42175.1"/>
    <property type="molecule type" value="Genomic_DNA"/>
</dbReference>
<dbReference type="Proteomes" id="UP000094271">
    <property type="component" value="Unassembled WGS sequence"/>
</dbReference>
<reference evidence="1 2" key="1">
    <citation type="submission" date="2016-08" db="EMBL/GenBank/DDBJ databases">
        <authorList>
            <person name="Seilhamer J.J."/>
        </authorList>
    </citation>
    <scope>NUCLEOTIDE SEQUENCE [LARGE SCALE GENOMIC DNA]</scope>
    <source>
        <strain evidence="1 2">NML150140-1</strain>
    </source>
</reference>
<organism evidence="1 2">
    <name type="scientific">Eisenbergiella tayi</name>
    <dbReference type="NCBI Taxonomy" id="1432052"/>
    <lineage>
        <taxon>Bacteria</taxon>
        <taxon>Bacillati</taxon>
        <taxon>Bacillota</taxon>
        <taxon>Clostridia</taxon>
        <taxon>Lachnospirales</taxon>
        <taxon>Lachnospiraceae</taxon>
        <taxon>Eisenbergiella</taxon>
    </lineage>
</organism>
<accession>A0A1E3U7J4</accession>
<sequence length="246" mass="29388">MTCWHKNKYSHPAGKRQEKEGIMKLSYIQKINQAAKYCGYMKQESYNKKDHNATFFYKNEQRKLYLLKALCIQYLIETGNLKMGKRLQDKNGTILESFVSVDGRYNFHSVSANQEFEENENPELYTGADDKNYEHSKFYLPFMKYLVTNLPEKYNKIYRIITEEYFYFDITSNSMENLDALKDLNVKGKIYNSYTPYDSENYIYLCNLFLNNIRICSVKVETDFDRNDTILTDESGFLEYDEYDRF</sequence>
<name>A0A1E3U7J4_9FIRM</name>
<evidence type="ECO:0000313" key="1">
    <source>
        <dbReference type="EMBL" id="ODR42175.1"/>
    </source>
</evidence>
<evidence type="ECO:0000313" key="2">
    <source>
        <dbReference type="Proteomes" id="UP000094271"/>
    </source>
</evidence>
<gene>
    <name evidence="1" type="ORF">BEI59_32060</name>
</gene>
<comment type="caution">
    <text evidence="1">The sequence shown here is derived from an EMBL/GenBank/DDBJ whole genome shotgun (WGS) entry which is preliminary data.</text>
</comment>
<protein>
    <submittedName>
        <fullName evidence="1">Uncharacterized protein</fullName>
    </submittedName>
</protein>
<dbReference type="AlphaFoldDB" id="A0A1E3U7J4"/>
<proteinExistence type="predicted"/>